<evidence type="ECO:0000313" key="9">
    <source>
        <dbReference type="Proteomes" id="UP000538666"/>
    </source>
</evidence>
<protein>
    <submittedName>
        <fullName evidence="8">Putative permease</fullName>
    </submittedName>
</protein>
<keyword evidence="2" id="KW-0813">Transport</keyword>
<feature type="transmembrane region" description="Helical" evidence="7">
    <location>
        <begin position="182"/>
        <end position="203"/>
    </location>
</feature>
<evidence type="ECO:0000256" key="6">
    <source>
        <dbReference type="ARBA" id="ARBA00023136"/>
    </source>
</evidence>
<keyword evidence="4 7" id="KW-0812">Transmembrane</keyword>
<evidence type="ECO:0000313" key="8">
    <source>
        <dbReference type="EMBL" id="MBB6147441.1"/>
    </source>
</evidence>
<name>A0A841K8K4_9BACT</name>
<feature type="transmembrane region" description="Helical" evidence="7">
    <location>
        <begin position="129"/>
        <end position="149"/>
    </location>
</feature>
<evidence type="ECO:0000256" key="4">
    <source>
        <dbReference type="ARBA" id="ARBA00022692"/>
    </source>
</evidence>
<feature type="transmembrane region" description="Helical" evidence="7">
    <location>
        <begin position="37"/>
        <end position="55"/>
    </location>
</feature>
<evidence type="ECO:0000256" key="3">
    <source>
        <dbReference type="ARBA" id="ARBA00022475"/>
    </source>
</evidence>
<evidence type="ECO:0000256" key="5">
    <source>
        <dbReference type="ARBA" id="ARBA00022989"/>
    </source>
</evidence>
<dbReference type="InterPro" id="IPR004776">
    <property type="entry name" value="Mem_transp_PIN-like"/>
</dbReference>
<reference evidence="8 9" key="1">
    <citation type="submission" date="2020-08" db="EMBL/GenBank/DDBJ databases">
        <title>Genomic Encyclopedia of Type Strains, Phase IV (KMG-IV): sequencing the most valuable type-strain genomes for metagenomic binning, comparative biology and taxonomic classification.</title>
        <authorList>
            <person name="Goeker M."/>
        </authorList>
    </citation>
    <scope>NUCLEOTIDE SEQUENCE [LARGE SCALE GENOMIC DNA]</scope>
    <source>
        <strain evidence="8 9">DSM 103733</strain>
    </source>
</reference>
<dbReference type="Proteomes" id="UP000538666">
    <property type="component" value="Unassembled WGS sequence"/>
</dbReference>
<dbReference type="GO" id="GO:0055085">
    <property type="term" value="P:transmembrane transport"/>
    <property type="evidence" value="ECO:0007669"/>
    <property type="project" value="InterPro"/>
</dbReference>
<accession>A0A841K8K4</accession>
<sequence>MMNIAGLVGALLPVFFVLALGYVAGKRHAFDVIQAAGFSKLALGFALPAALFVSMTDIRRDLLLQQGRLVLALLLAHVGLFLIALLVLRRIESLKGAGAIICALMLSSSATPVFGIAVLQPLLGDTSAGTVGLVALAINLVMPMAIIFLEINGATTIASAPGKAPQSSPAIGGLKAGLKSPLLWAPVLGILVVLIGFHIPVAVASSFEMIGSATSGVAVFTVGLTLAAHEFHLSKMVLLGTLGRITVQTAVLFALFQLLQVSSPFAREALVCTSFPMATAVVLFAAKYKALEAEAASILLLSTVSLLITVPITMALGR</sequence>
<dbReference type="EMBL" id="JACHEK010000016">
    <property type="protein sequence ID" value="MBB6147441.1"/>
    <property type="molecule type" value="Genomic_DNA"/>
</dbReference>
<dbReference type="GO" id="GO:0016020">
    <property type="term" value="C:membrane"/>
    <property type="evidence" value="ECO:0007669"/>
    <property type="project" value="UniProtKB-SubCell"/>
</dbReference>
<keyword evidence="5 7" id="KW-1133">Transmembrane helix</keyword>
<dbReference type="PANTHER" id="PTHR36838:SF1">
    <property type="entry name" value="SLR1864 PROTEIN"/>
    <property type="match status" value="1"/>
</dbReference>
<evidence type="ECO:0000256" key="7">
    <source>
        <dbReference type="SAM" id="Phobius"/>
    </source>
</evidence>
<comment type="caution">
    <text evidence="8">The sequence shown here is derived from an EMBL/GenBank/DDBJ whole genome shotgun (WGS) entry which is preliminary data.</text>
</comment>
<feature type="transmembrane region" description="Helical" evidence="7">
    <location>
        <begin position="265"/>
        <end position="286"/>
    </location>
</feature>
<dbReference type="OrthoDB" id="9798064at2"/>
<dbReference type="PANTHER" id="PTHR36838">
    <property type="entry name" value="AUXIN EFFLUX CARRIER FAMILY PROTEIN"/>
    <property type="match status" value="1"/>
</dbReference>
<feature type="transmembrane region" description="Helical" evidence="7">
    <location>
        <begin position="209"/>
        <end position="229"/>
    </location>
</feature>
<evidence type="ECO:0000256" key="1">
    <source>
        <dbReference type="ARBA" id="ARBA00004141"/>
    </source>
</evidence>
<feature type="transmembrane region" description="Helical" evidence="7">
    <location>
        <begin position="236"/>
        <end position="259"/>
    </location>
</feature>
<evidence type="ECO:0000256" key="2">
    <source>
        <dbReference type="ARBA" id="ARBA00022448"/>
    </source>
</evidence>
<dbReference type="AlphaFoldDB" id="A0A841K8K4"/>
<organism evidence="8 9">
    <name type="scientific">Silvibacterium bohemicum</name>
    <dbReference type="NCBI Taxonomy" id="1577686"/>
    <lineage>
        <taxon>Bacteria</taxon>
        <taxon>Pseudomonadati</taxon>
        <taxon>Acidobacteriota</taxon>
        <taxon>Terriglobia</taxon>
        <taxon>Terriglobales</taxon>
        <taxon>Acidobacteriaceae</taxon>
        <taxon>Silvibacterium</taxon>
    </lineage>
</organism>
<proteinExistence type="predicted"/>
<keyword evidence="6 7" id="KW-0472">Membrane</keyword>
<keyword evidence="9" id="KW-1185">Reference proteome</keyword>
<dbReference type="Pfam" id="PF03547">
    <property type="entry name" value="Mem_trans"/>
    <property type="match status" value="1"/>
</dbReference>
<feature type="transmembrane region" description="Helical" evidence="7">
    <location>
        <begin position="67"/>
        <end position="88"/>
    </location>
</feature>
<feature type="transmembrane region" description="Helical" evidence="7">
    <location>
        <begin position="100"/>
        <end position="123"/>
    </location>
</feature>
<feature type="transmembrane region" description="Helical" evidence="7">
    <location>
        <begin position="6"/>
        <end position="25"/>
    </location>
</feature>
<keyword evidence="3" id="KW-1003">Cell membrane</keyword>
<gene>
    <name evidence="8" type="ORF">HNQ77_005439</name>
</gene>
<comment type="subcellular location">
    <subcellularLocation>
        <location evidence="1">Membrane</location>
        <topology evidence="1">Multi-pass membrane protein</topology>
    </subcellularLocation>
</comment>
<feature type="transmembrane region" description="Helical" evidence="7">
    <location>
        <begin position="298"/>
        <end position="317"/>
    </location>
</feature>